<dbReference type="Pfam" id="PF00296">
    <property type="entry name" value="Bac_luciferase"/>
    <property type="match status" value="1"/>
</dbReference>
<evidence type="ECO:0000259" key="2">
    <source>
        <dbReference type="Pfam" id="PF00296"/>
    </source>
</evidence>
<dbReference type="InterPro" id="IPR050564">
    <property type="entry name" value="F420-G6PD/mer"/>
</dbReference>
<dbReference type="Gene3D" id="3.20.20.30">
    <property type="entry name" value="Luciferase-like domain"/>
    <property type="match status" value="1"/>
</dbReference>
<evidence type="ECO:0000313" key="3">
    <source>
        <dbReference type="EMBL" id="POP53410.1"/>
    </source>
</evidence>
<name>A0A2S4HHL7_9GAMM</name>
<feature type="domain" description="Luciferase-like" evidence="2">
    <location>
        <begin position="20"/>
        <end position="328"/>
    </location>
</feature>
<comment type="caution">
    <text evidence="3">The sequence shown here is derived from an EMBL/GenBank/DDBJ whole genome shotgun (WGS) entry which is preliminary data.</text>
</comment>
<dbReference type="InterPro" id="IPR036661">
    <property type="entry name" value="Luciferase-like_sf"/>
</dbReference>
<dbReference type="PANTHER" id="PTHR43244">
    <property type="match status" value="1"/>
</dbReference>
<dbReference type="Proteomes" id="UP000237222">
    <property type="component" value="Unassembled WGS sequence"/>
</dbReference>
<dbReference type="PANTHER" id="PTHR43244:SF1">
    <property type="entry name" value="5,10-METHYLENETETRAHYDROMETHANOPTERIN REDUCTASE"/>
    <property type="match status" value="1"/>
</dbReference>
<dbReference type="InterPro" id="IPR022378">
    <property type="entry name" value="F420_OxRdatse_MSMEG2249_pred"/>
</dbReference>
<reference evidence="3" key="1">
    <citation type="submission" date="2018-01" db="EMBL/GenBank/DDBJ databases">
        <authorList>
            <person name="Yu X.-D."/>
        </authorList>
    </citation>
    <scope>NUCLEOTIDE SEQUENCE</scope>
    <source>
        <strain evidence="3">ZX-21</strain>
    </source>
</reference>
<keyword evidence="1" id="KW-0560">Oxidoreductase</keyword>
<dbReference type="GO" id="GO:0016705">
    <property type="term" value="F:oxidoreductase activity, acting on paired donors, with incorporation or reduction of molecular oxygen"/>
    <property type="evidence" value="ECO:0007669"/>
    <property type="project" value="InterPro"/>
</dbReference>
<protein>
    <submittedName>
        <fullName evidence="3">TIGR03857 family LLM class F420-dependent oxidoreductase</fullName>
    </submittedName>
</protein>
<dbReference type="OrthoDB" id="5723777at2"/>
<organism evidence="3 4">
    <name type="scientific">Zhongshania marina</name>
    <dbReference type="NCBI Taxonomy" id="2304603"/>
    <lineage>
        <taxon>Bacteria</taxon>
        <taxon>Pseudomonadati</taxon>
        <taxon>Pseudomonadota</taxon>
        <taxon>Gammaproteobacteria</taxon>
        <taxon>Cellvibrionales</taxon>
        <taxon>Spongiibacteraceae</taxon>
        <taxon>Zhongshania</taxon>
    </lineage>
</organism>
<dbReference type="InterPro" id="IPR011251">
    <property type="entry name" value="Luciferase-like_dom"/>
</dbReference>
<dbReference type="NCBIfam" id="TIGR03857">
    <property type="entry name" value="F420_MSMEG_2249"/>
    <property type="match status" value="1"/>
</dbReference>
<dbReference type="SUPFAM" id="SSF51679">
    <property type="entry name" value="Bacterial luciferase-like"/>
    <property type="match status" value="1"/>
</dbReference>
<accession>A0A2S4HHL7</accession>
<dbReference type="RefSeq" id="WP_103683805.1">
    <property type="nucleotide sequence ID" value="NZ_PQGG01000016.1"/>
</dbReference>
<sequence length="353" mass="38540">MEKLSPLDELGVYLLGGRIKDPARAMDEAVEAERIGLTSAWIAERFDMKELGVHAGAIAARTETIKFGMGSVAIGTRTPAVTAAMGATFQQIFGDRLLLGLARGLWGINEKGGMLRPTMRGFGDYAQILLDLWAGKTVNYEGDLGKFSNLRMPDPPTAPRPPIIFSSWVLGPMGIDLSARLFDGVFIGCELTVEATAEICKKLREACERHDRDPASLKIYNTMLCAPEMTPEEEHLVMNARMITHFSFPGVSEQLLKANGWDRSAMEAIMSHPKMQGDAIADQAFTRQELVDIGHMIPREWVETGCVVGSAEHCAKRLQDYVDAGLDHLVLHGASPAQLASTTAAFRAQKAAR</sequence>
<proteinExistence type="predicted"/>
<dbReference type="EMBL" id="PQGG01000016">
    <property type="protein sequence ID" value="POP53410.1"/>
    <property type="molecule type" value="Genomic_DNA"/>
</dbReference>
<dbReference type="AlphaFoldDB" id="A0A2S4HHL7"/>
<evidence type="ECO:0000256" key="1">
    <source>
        <dbReference type="ARBA" id="ARBA00023002"/>
    </source>
</evidence>
<gene>
    <name evidence="3" type="ORF">C0068_07140</name>
</gene>
<evidence type="ECO:0000313" key="4">
    <source>
        <dbReference type="Proteomes" id="UP000237222"/>
    </source>
</evidence>